<comment type="caution">
    <text evidence="2">The sequence shown here is derived from an EMBL/GenBank/DDBJ whole genome shotgun (WGS) entry which is preliminary data.</text>
</comment>
<accession>A0A4Z1HSP4</accession>
<evidence type="ECO:0000313" key="2">
    <source>
        <dbReference type="EMBL" id="TGO52096.1"/>
    </source>
</evidence>
<dbReference type="AlphaFoldDB" id="A0A4Z1HSP4"/>
<reference evidence="2 3" key="1">
    <citation type="submission" date="2017-12" db="EMBL/GenBank/DDBJ databases">
        <title>Comparative genomics of Botrytis spp.</title>
        <authorList>
            <person name="Valero-Jimenez C.A."/>
            <person name="Tapia P."/>
            <person name="Veloso J."/>
            <person name="Silva-Moreno E."/>
            <person name="Staats M."/>
            <person name="Valdes J.H."/>
            <person name="Van Kan J.A.L."/>
        </authorList>
    </citation>
    <scope>NUCLEOTIDE SEQUENCE [LARGE SCALE GENOMIC DNA]</scope>
    <source>
        <strain evidence="2 3">MUCL2120</strain>
    </source>
</reference>
<sequence>MSSKDNVYSFELCKRRGIKNGPHSIITDFKLLKDMAVKKNIAARSRETRQKTQGAPSKRLSEEEIHQHAIPHHIYTYDQLLQNYRNFFLTGPLIRCLDADKNIDERLGNELLMRLREEVLRRPPSKRPRPGIQMTFDNYRKELQIRAFWDNVMLQLQTNEEDDDVNESKSNTLFEDSINKQLVDHVKSKTRGLRSLKLVTKIYGRRDDARFSTWQVATGSVYGLRSNKLAARPQKF</sequence>
<evidence type="ECO:0000313" key="3">
    <source>
        <dbReference type="Proteomes" id="UP000297452"/>
    </source>
</evidence>
<dbReference type="EMBL" id="PQXJ01000335">
    <property type="protein sequence ID" value="TGO52096.1"/>
    <property type="molecule type" value="Genomic_DNA"/>
</dbReference>
<dbReference type="OrthoDB" id="3565027at2759"/>
<name>A0A4Z1HSP4_9HELO</name>
<dbReference type="Proteomes" id="UP000297452">
    <property type="component" value="Unassembled WGS sequence"/>
</dbReference>
<gene>
    <name evidence="2" type="ORF">BOTNAR_0335g00070</name>
</gene>
<protein>
    <submittedName>
        <fullName evidence="2">Uncharacterized protein</fullName>
    </submittedName>
</protein>
<feature type="region of interest" description="Disordered" evidence="1">
    <location>
        <begin position="43"/>
        <end position="62"/>
    </location>
</feature>
<proteinExistence type="predicted"/>
<keyword evidence="3" id="KW-1185">Reference proteome</keyword>
<evidence type="ECO:0000256" key="1">
    <source>
        <dbReference type="SAM" id="MobiDB-lite"/>
    </source>
</evidence>
<organism evidence="2 3">
    <name type="scientific">Botryotinia narcissicola</name>
    <dbReference type="NCBI Taxonomy" id="278944"/>
    <lineage>
        <taxon>Eukaryota</taxon>
        <taxon>Fungi</taxon>
        <taxon>Dikarya</taxon>
        <taxon>Ascomycota</taxon>
        <taxon>Pezizomycotina</taxon>
        <taxon>Leotiomycetes</taxon>
        <taxon>Helotiales</taxon>
        <taxon>Sclerotiniaceae</taxon>
        <taxon>Botryotinia</taxon>
    </lineage>
</organism>